<comment type="caution">
    <text evidence="2">The sequence shown here is derived from an EMBL/GenBank/DDBJ whole genome shotgun (WGS) entry which is preliminary data.</text>
</comment>
<evidence type="ECO:0000313" key="2">
    <source>
        <dbReference type="EMBL" id="MBL1078852.1"/>
    </source>
</evidence>
<keyword evidence="3" id="KW-1185">Reference proteome</keyword>
<protein>
    <submittedName>
        <fullName evidence="2">NAD(P)-dependent oxidoreductase</fullName>
    </submittedName>
</protein>
<dbReference type="EMBL" id="JAERRJ010000013">
    <property type="protein sequence ID" value="MBL1078852.1"/>
    <property type="molecule type" value="Genomic_DNA"/>
</dbReference>
<dbReference type="PANTHER" id="PTHR48079:SF6">
    <property type="entry name" value="NAD(P)-BINDING DOMAIN-CONTAINING PROTEIN-RELATED"/>
    <property type="match status" value="1"/>
</dbReference>
<name>A0ABS1MDX1_9NOCA</name>
<accession>A0ABS1MDX1</accession>
<dbReference type="RefSeq" id="WP_201954720.1">
    <property type="nucleotide sequence ID" value="NZ_JAERRJ010000013.1"/>
</dbReference>
<gene>
    <name evidence="2" type="ORF">JK358_31060</name>
</gene>
<dbReference type="InterPro" id="IPR051783">
    <property type="entry name" value="NAD(P)-dependent_oxidoreduct"/>
</dbReference>
<dbReference type="Gene3D" id="3.40.50.720">
    <property type="entry name" value="NAD(P)-binding Rossmann-like Domain"/>
    <property type="match status" value="1"/>
</dbReference>
<reference evidence="2 3" key="1">
    <citation type="submission" date="2021-01" db="EMBL/GenBank/DDBJ databases">
        <title>WGS of actinomycetes isolated from Thailand.</title>
        <authorList>
            <person name="Thawai C."/>
        </authorList>
    </citation>
    <scope>NUCLEOTIDE SEQUENCE [LARGE SCALE GENOMIC DNA]</scope>
    <source>
        <strain evidence="2 3">LPG 2</strain>
    </source>
</reference>
<dbReference type="PANTHER" id="PTHR48079">
    <property type="entry name" value="PROTEIN YEEZ"/>
    <property type="match status" value="1"/>
</dbReference>
<organism evidence="2 3">
    <name type="scientific">Nocardia acididurans</name>
    <dbReference type="NCBI Taxonomy" id="2802282"/>
    <lineage>
        <taxon>Bacteria</taxon>
        <taxon>Bacillati</taxon>
        <taxon>Actinomycetota</taxon>
        <taxon>Actinomycetes</taxon>
        <taxon>Mycobacteriales</taxon>
        <taxon>Nocardiaceae</taxon>
        <taxon>Nocardia</taxon>
    </lineage>
</organism>
<dbReference type="InterPro" id="IPR016040">
    <property type="entry name" value="NAD(P)-bd_dom"/>
</dbReference>
<dbReference type="SUPFAM" id="SSF51735">
    <property type="entry name" value="NAD(P)-binding Rossmann-fold domains"/>
    <property type="match status" value="1"/>
</dbReference>
<proteinExistence type="predicted"/>
<feature type="domain" description="NAD(P)-binding" evidence="1">
    <location>
        <begin position="7"/>
        <end position="119"/>
    </location>
</feature>
<evidence type="ECO:0000259" key="1">
    <source>
        <dbReference type="Pfam" id="PF13460"/>
    </source>
</evidence>
<sequence length="192" mass="19722">MRIFVAGASGVLGVRLVPLLVAAGHEVAGMTRSPGKAGAIAAAGAEPVVCDAFDAVGLAAAVAAYGPDLVMHQLTDLPDDPDRLPEGRVANARIRREGTTNLLAAARAAGAARFVAQSVAWEMSGESLAAKEFLEEAVLAANGVVLRYGQFYGPGTYHPTPPAPPYIGVEEAAARTLDALDLASGIYEVTTR</sequence>
<dbReference type="Pfam" id="PF13460">
    <property type="entry name" value="NAD_binding_10"/>
    <property type="match status" value="1"/>
</dbReference>
<dbReference type="Proteomes" id="UP000602198">
    <property type="component" value="Unassembled WGS sequence"/>
</dbReference>
<dbReference type="InterPro" id="IPR036291">
    <property type="entry name" value="NAD(P)-bd_dom_sf"/>
</dbReference>
<evidence type="ECO:0000313" key="3">
    <source>
        <dbReference type="Proteomes" id="UP000602198"/>
    </source>
</evidence>